<evidence type="ECO:0000256" key="1">
    <source>
        <dbReference type="SAM" id="Phobius"/>
    </source>
</evidence>
<sequence>MKLITQRTMAAGARNRRGMTFLPIIYEVESRGRRCYSGGVNVDVANDNDDDDDDDDDCSGTDGAYARKTRSHIYLHCAVVVIFFTLSSNMRHININPRRPRLSSDANRLTAQLEGTNVLLTNVSTLPRRRHGKGRHRLDTPVGASDAPLFYHISPGSTGSRTLYHAACASGFPSVHHKSFCISRSRGIDGVRDDVVRGVRSHYEVLRLYDMAYECCKLHSRGGMKRSTVDSDDNGDLLFAVDDHDIDNDHGRRRDLCSTPLREWTDDIRMHLASVIRSGIVGLFDTPYPYLSNQVLALADEYRISRPIIALTERDPKDWATSRLRNHGVLLCRDEYSHEGMGSSEFDIIGCYERASSRDDAAETADDSHRGYNATGNSAVALHFWDVFWYRSHTSKEDPTLQKSMEYQMMHHQGMYLPMTQFSPDIFGVRSRRSDDEGMSKLTISDKDIAIGIKKHILGGKNYANGHGVSDERRKIWRDIYSEPLTCRGRVNWNVENDTMEEYYHIPKTCVDGLLSSTEKKDAKHIDSSEFIMIPLIPYR</sequence>
<gene>
    <name evidence="2" type="ORF">ACHAXA_004147</name>
</gene>
<keyword evidence="1" id="KW-0472">Membrane</keyword>
<organism evidence="2 3">
    <name type="scientific">Cyclostephanos tholiformis</name>
    <dbReference type="NCBI Taxonomy" id="382380"/>
    <lineage>
        <taxon>Eukaryota</taxon>
        <taxon>Sar</taxon>
        <taxon>Stramenopiles</taxon>
        <taxon>Ochrophyta</taxon>
        <taxon>Bacillariophyta</taxon>
        <taxon>Coscinodiscophyceae</taxon>
        <taxon>Thalassiosirophycidae</taxon>
        <taxon>Stephanodiscales</taxon>
        <taxon>Stephanodiscaceae</taxon>
        <taxon>Cyclostephanos</taxon>
    </lineage>
</organism>
<dbReference type="EMBL" id="JALLPB020000464">
    <property type="protein sequence ID" value="KAL3808860.1"/>
    <property type="molecule type" value="Genomic_DNA"/>
</dbReference>
<feature type="transmembrane region" description="Helical" evidence="1">
    <location>
        <begin position="73"/>
        <end position="90"/>
    </location>
</feature>
<dbReference type="Proteomes" id="UP001530377">
    <property type="component" value="Unassembled WGS sequence"/>
</dbReference>
<comment type="caution">
    <text evidence="2">The sequence shown here is derived from an EMBL/GenBank/DDBJ whole genome shotgun (WGS) entry which is preliminary data.</text>
</comment>
<accession>A0ABD3RMT2</accession>
<evidence type="ECO:0000313" key="3">
    <source>
        <dbReference type="Proteomes" id="UP001530377"/>
    </source>
</evidence>
<proteinExistence type="predicted"/>
<dbReference type="AlphaFoldDB" id="A0ABD3RMT2"/>
<reference evidence="2 3" key="1">
    <citation type="submission" date="2024-10" db="EMBL/GenBank/DDBJ databases">
        <title>Updated reference genomes for cyclostephanoid diatoms.</title>
        <authorList>
            <person name="Roberts W.R."/>
            <person name="Alverson A.J."/>
        </authorList>
    </citation>
    <scope>NUCLEOTIDE SEQUENCE [LARGE SCALE GENOMIC DNA]</scope>
    <source>
        <strain evidence="2 3">AJA228-03</strain>
    </source>
</reference>
<protein>
    <submittedName>
        <fullName evidence="2">Uncharacterized protein</fullName>
    </submittedName>
</protein>
<evidence type="ECO:0000313" key="2">
    <source>
        <dbReference type="EMBL" id="KAL3808860.1"/>
    </source>
</evidence>
<name>A0ABD3RMT2_9STRA</name>
<keyword evidence="3" id="KW-1185">Reference proteome</keyword>
<keyword evidence="1" id="KW-0812">Transmembrane</keyword>
<keyword evidence="1" id="KW-1133">Transmembrane helix</keyword>